<organism evidence="2 3">
    <name type="scientific">Rousettus aegyptiacus</name>
    <name type="common">Egyptian fruit bat</name>
    <name type="synonym">Pteropus aegyptiacus</name>
    <dbReference type="NCBI Taxonomy" id="9407"/>
    <lineage>
        <taxon>Eukaryota</taxon>
        <taxon>Metazoa</taxon>
        <taxon>Chordata</taxon>
        <taxon>Craniata</taxon>
        <taxon>Vertebrata</taxon>
        <taxon>Euteleostomi</taxon>
        <taxon>Mammalia</taxon>
        <taxon>Eutheria</taxon>
        <taxon>Laurasiatheria</taxon>
        <taxon>Chiroptera</taxon>
        <taxon>Yinpterochiroptera</taxon>
        <taxon>Pteropodoidea</taxon>
        <taxon>Pteropodidae</taxon>
        <taxon>Rousettinae</taxon>
        <taxon>Rousettus</taxon>
    </lineage>
</organism>
<evidence type="ECO:0000313" key="2">
    <source>
        <dbReference type="EMBL" id="KAF6404944.1"/>
    </source>
</evidence>
<evidence type="ECO:0000313" key="3">
    <source>
        <dbReference type="Proteomes" id="UP000593571"/>
    </source>
</evidence>
<protein>
    <submittedName>
        <fullName evidence="2">Uncharacterized protein</fullName>
    </submittedName>
</protein>
<dbReference type="Proteomes" id="UP000593571">
    <property type="component" value="Unassembled WGS sequence"/>
</dbReference>
<accession>A0A7J8C263</accession>
<feature type="compositionally biased region" description="Low complexity" evidence="1">
    <location>
        <begin position="1"/>
        <end position="14"/>
    </location>
</feature>
<gene>
    <name evidence="2" type="ORF">HJG63_009274</name>
</gene>
<feature type="region of interest" description="Disordered" evidence="1">
    <location>
        <begin position="1"/>
        <end position="74"/>
    </location>
</feature>
<reference evidence="2 3" key="1">
    <citation type="journal article" date="2020" name="Nature">
        <title>Six reference-quality genomes reveal evolution of bat adaptations.</title>
        <authorList>
            <person name="Jebb D."/>
            <person name="Huang Z."/>
            <person name="Pippel M."/>
            <person name="Hughes G.M."/>
            <person name="Lavrichenko K."/>
            <person name="Devanna P."/>
            <person name="Winkler S."/>
            <person name="Jermiin L.S."/>
            <person name="Skirmuntt E.C."/>
            <person name="Katzourakis A."/>
            <person name="Burkitt-Gray L."/>
            <person name="Ray D.A."/>
            <person name="Sullivan K.A.M."/>
            <person name="Roscito J.G."/>
            <person name="Kirilenko B.M."/>
            <person name="Davalos L.M."/>
            <person name="Corthals A.P."/>
            <person name="Power M.L."/>
            <person name="Jones G."/>
            <person name="Ransome R.D."/>
            <person name="Dechmann D.K.N."/>
            <person name="Locatelli A.G."/>
            <person name="Puechmaille S.J."/>
            <person name="Fedrigo O."/>
            <person name="Jarvis E.D."/>
            <person name="Hiller M."/>
            <person name="Vernes S.C."/>
            <person name="Myers E.W."/>
            <person name="Teeling E.C."/>
        </authorList>
    </citation>
    <scope>NUCLEOTIDE SEQUENCE [LARGE SCALE GENOMIC DNA]</scope>
    <source>
        <strain evidence="2">MRouAeg1</strain>
        <tissue evidence="2">Muscle</tissue>
    </source>
</reference>
<feature type="compositionally biased region" description="Basic residues" evidence="1">
    <location>
        <begin position="62"/>
        <end position="72"/>
    </location>
</feature>
<name>A0A7J8C263_ROUAE</name>
<comment type="caution">
    <text evidence="2">The sequence shown here is derived from an EMBL/GenBank/DDBJ whole genome shotgun (WGS) entry which is preliminary data.</text>
</comment>
<evidence type="ECO:0000256" key="1">
    <source>
        <dbReference type="SAM" id="MobiDB-lite"/>
    </source>
</evidence>
<sequence>MFTAARARTPAAGEARAHLPSPAPRKRRPGRSQAPRKGLRHGSVPVGFKPGSPPREAGRAAAPRRSRGHAGRGRLPGKVGFVARLLGQGVCDLLVKGREAVNEENTLRIVICRILSLGLPTYTCSHYERGNQSSVSDTSNRRLGIKKQVLCGGILDRVLALGKKRLEKSAFHTASRAFVRDSLFQRLCKK</sequence>
<proteinExistence type="predicted"/>
<keyword evidence="3" id="KW-1185">Reference proteome</keyword>
<dbReference type="EMBL" id="JACASE010000015">
    <property type="protein sequence ID" value="KAF6404944.1"/>
    <property type="molecule type" value="Genomic_DNA"/>
</dbReference>
<dbReference type="AlphaFoldDB" id="A0A7J8C263"/>